<evidence type="ECO:0000256" key="1">
    <source>
        <dbReference type="SAM" id="Phobius"/>
    </source>
</evidence>
<evidence type="ECO:0000313" key="2">
    <source>
        <dbReference type="EMBL" id="UXY16696.1"/>
    </source>
</evidence>
<dbReference type="EMBL" id="CP106753">
    <property type="protein sequence ID" value="UXY16696.1"/>
    <property type="molecule type" value="Genomic_DNA"/>
</dbReference>
<dbReference type="Proteomes" id="UP001061302">
    <property type="component" value="Chromosome"/>
</dbReference>
<evidence type="ECO:0000313" key="3">
    <source>
        <dbReference type="Proteomes" id="UP001061302"/>
    </source>
</evidence>
<dbReference type="RefSeq" id="WP_263126081.1">
    <property type="nucleotide sequence ID" value="NZ_CP106753.1"/>
</dbReference>
<keyword evidence="1" id="KW-1133">Transmembrane helix</keyword>
<protein>
    <recommendedName>
        <fullName evidence="4">DUF4231 domain-containing protein</fullName>
    </recommendedName>
</protein>
<accession>A0ABY6DQR0</accession>
<name>A0ABY6DQR0_9NEIS</name>
<keyword evidence="3" id="KW-1185">Reference proteome</keyword>
<reference evidence="2" key="1">
    <citation type="submission" date="2022-10" db="EMBL/GenBank/DDBJ databases">
        <title>Chitiniphilus purpureus sp. nov., a novel chitin-degrading bacterium isolated from crawfish pond sediment.</title>
        <authorList>
            <person name="Li K."/>
        </authorList>
    </citation>
    <scope>NUCLEOTIDE SEQUENCE</scope>
    <source>
        <strain evidence="2">CD1</strain>
    </source>
</reference>
<keyword evidence="1" id="KW-0472">Membrane</keyword>
<proteinExistence type="predicted"/>
<gene>
    <name evidence="2" type="ORF">N8I74_06655</name>
</gene>
<feature type="transmembrane region" description="Helical" evidence="1">
    <location>
        <begin position="35"/>
        <end position="68"/>
    </location>
</feature>
<keyword evidence="1" id="KW-0812">Transmembrane</keyword>
<evidence type="ECO:0008006" key="4">
    <source>
        <dbReference type="Google" id="ProtNLM"/>
    </source>
</evidence>
<organism evidence="2 3">
    <name type="scientific">Chitiniphilus purpureus</name>
    <dbReference type="NCBI Taxonomy" id="2981137"/>
    <lineage>
        <taxon>Bacteria</taxon>
        <taxon>Pseudomonadati</taxon>
        <taxon>Pseudomonadota</taxon>
        <taxon>Betaproteobacteria</taxon>
        <taxon>Neisseriales</taxon>
        <taxon>Chitinibacteraceae</taxon>
        <taxon>Chitiniphilus</taxon>
    </lineage>
</organism>
<sequence length="158" mass="17339">MSPASRTSFEVKFDIQYGLCLNERHQRLYRHLKKWLAGINLLAGAGAIATLAAQLPGLGIAVGLMVAVTTVLENQISPTEKIYAFGEWHSRWGQLHKRLVSGDAPATLESDIADLHAACCPWIEGLRPVAYNDAAIELGCDEGLYQLNRWQRIVAALA</sequence>